<dbReference type="STRING" id="454194.PYK22_01289"/>
<sequence>MSKNGQGGQTRIFYNCERCPAFCCAVYERIAVTRRDIARLARHFAVTIEEATKRFTKLYAGERVLRRARDPLFGQACMFLDRQTRRCSIYHARPQVCRDYPARSRCVYYDVLKFEQRQQDDLTVLPLVQITFNRTSADRNGRQ</sequence>
<dbReference type="PANTHER" id="PTHR35866">
    <property type="entry name" value="PUTATIVE-RELATED"/>
    <property type="match status" value="1"/>
</dbReference>
<gene>
    <name evidence="1" type="ORF">PYK22_01289</name>
</gene>
<dbReference type="OrthoDB" id="9810361at2"/>
<dbReference type="Pfam" id="PF03692">
    <property type="entry name" value="CxxCxxCC"/>
    <property type="match status" value="1"/>
</dbReference>
<dbReference type="InterPro" id="IPR005358">
    <property type="entry name" value="Puta_zinc/iron-chelating_dom"/>
</dbReference>
<organism evidence="1 2">
    <name type="scientific">Pyrinomonas methylaliphatogenes</name>
    <dbReference type="NCBI Taxonomy" id="454194"/>
    <lineage>
        <taxon>Bacteria</taxon>
        <taxon>Pseudomonadati</taxon>
        <taxon>Acidobacteriota</taxon>
        <taxon>Blastocatellia</taxon>
        <taxon>Blastocatellales</taxon>
        <taxon>Pyrinomonadaceae</taxon>
        <taxon>Pyrinomonas</taxon>
    </lineage>
</organism>
<dbReference type="RefSeq" id="WP_041975292.1">
    <property type="nucleotide sequence ID" value="NZ_CBXV010000004.1"/>
</dbReference>
<name>A0A0B6WW22_9BACT</name>
<proteinExistence type="predicted"/>
<accession>A0A0B6WW22</accession>
<keyword evidence="2" id="KW-1185">Reference proteome</keyword>
<dbReference type="EMBL" id="CBXV010000004">
    <property type="protein sequence ID" value="CDM65291.1"/>
    <property type="molecule type" value="Genomic_DNA"/>
</dbReference>
<protein>
    <submittedName>
        <fullName evidence="1">Predicted Fe-S oxidoreductase</fullName>
    </submittedName>
</protein>
<evidence type="ECO:0000313" key="2">
    <source>
        <dbReference type="Proteomes" id="UP000031518"/>
    </source>
</evidence>
<reference evidence="1 2" key="1">
    <citation type="submission" date="2013-12" db="EMBL/GenBank/DDBJ databases">
        <authorList>
            <person name="Stott M."/>
        </authorList>
    </citation>
    <scope>NUCLEOTIDE SEQUENCE [LARGE SCALE GENOMIC DNA]</scope>
    <source>
        <strain evidence="1 2">K22</strain>
    </source>
</reference>
<reference evidence="1 2" key="2">
    <citation type="submission" date="2015-01" db="EMBL/GenBank/DDBJ databases">
        <title>Complete genome sequence of Pyrinomonas methylaliphatogenes type strain K22T.</title>
        <authorList>
            <person name="Lee K.C.Y."/>
            <person name="Power J.F."/>
            <person name="Dunfield P.F."/>
            <person name="Morgan X.C."/>
            <person name="Huttenhower C."/>
            <person name="Stott M.B."/>
        </authorList>
    </citation>
    <scope>NUCLEOTIDE SEQUENCE [LARGE SCALE GENOMIC DNA]</scope>
    <source>
        <strain evidence="1 2">K22</strain>
    </source>
</reference>
<evidence type="ECO:0000313" key="1">
    <source>
        <dbReference type="EMBL" id="CDM65291.1"/>
    </source>
</evidence>
<dbReference type="AlphaFoldDB" id="A0A0B6WW22"/>
<dbReference type="PANTHER" id="PTHR35866:SF1">
    <property type="entry name" value="YKGJ FAMILY CYSTEINE CLUSTER PROTEIN"/>
    <property type="match status" value="1"/>
</dbReference>
<dbReference type="Proteomes" id="UP000031518">
    <property type="component" value="Unassembled WGS sequence"/>
</dbReference>